<organism evidence="2 3">
    <name type="scientific">psittacine adenovirus 4</name>
    <dbReference type="NCBI Taxonomy" id="2773287"/>
    <lineage>
        <taxon>Viruses</taxon>
        <taxon>Varidnaviria</taxon>
        <taxon>Bamfordvirae</taxon>
        <taxon>Preplasmiviricota</taxon>
        <taxon>Polisuviricotina</taxon>
        <taxon>Pharingeaviricetes</taxon>
        <taxon>Rowavirales</taxon>
        <taxon>Adenoviridae</taxon>
        <taxon>Aviadenovirus</taxon>
        <taxon>Aviadenovirus rubri</taxon>
        <taxon>Psittacine aviadenovirus B</taxon>
    </lineage>
</organism>
<dbReference type="Proteomes" id="UP000241841">
    <property type="component" value="Segment"/>
</dbReference>
<feature type="region of interest" description="Disordered" evidence="1">
    <location>
        <begin position="108"/>
        <end position="128"/>
    </location>
</feature>
<evidence type="ECO:0000313" key="2">
    <source>
        <dbReference type="EMBL" id="APY28334.1"/>
    </source>
</evidence>
<sequence length="153" mass="16430">MQLSFIYTPHRTHPGTRYTTDTVLSRKTNRLRPLPGAISAAKLHLIAIQPLTLLTINQSPGQHLNNKDYRSSTNILLANPPTPPLGGADAHRPGGASKAHYLAILLSDPGQTPAAPGRSRTSTASGQHDVGYGPHRFLHGGCFDVRRPSGLPH</sequence>
<protein>
    <submittedName>
        <fullName evidence="2">ORF03</fullName>
    </submittedName>
</protein>
<dbReference type="EMBL" id="KX577802">
    <property type="protein sequence ID" value="APY28334.1"/>
    <property type="molecule type" value="Genomic_DNA"/>
</dbReference>
<evidence type="ECO:0000313" key="3">
    <source>
        <dbReference type="Proteomes" id="UP000241841"/>
    </source>
</evidence>
<name>A0A1P8SW46_9ADEN</name>
<accession>A0A1P8SW46</accession>
<reference evidence="3" key="1">
    <citation type="journal article" date="2017" name="Virology">
        <title>A novel pathogenic aviadenovirus from red-bellied parrots (Poicephalus rufiventris) unveils deep recombination events among avian host lineages.</title>
        <authorList>
            <person name="Das S."/>
            <person name="Fearnside K."/>
            <person name="Sarker S."/>
            <person name="Forwood J.K."/>
            <person name="Raidal S.R."/>
        </authorList>
    </citation>
    <scope>NUCLEOTIDE SEQUENCE [LARGE SCALE GENOMIC DNA]</scope>
</reference>
<evidence type="ECO:0000256" key="1">
    <source>
        <dbReference type="SAM" id="MobiDB-lite"/>
    </source>
</evidence>
<keyword evidence="3" id="KW-1185">Reference proteome</keyword>
<proteinExistence type="predicted"/>